<evidence type="ECO:0000256" key="3">
    <source>
        <dbReference type="ARBA" id="ARBA00022982"/>
    </source>
</evidence>
<evidence type="ECO:0000256" key="4">
    <source>
        <dbReference type="ARBA" id="ARBA00023004"/>
    </source>
</evidence>
<dbReference type="Gene3D" id="2.20.28.100">
    <property type="entry name" value="Desulphoferrodoxin, N-terminal domain"/>
    <property type="match status" value="1"/>
</dbReference>
<dbReference type="InterPro" id="IPR038094">
    <property type="entry name" value="Desulfoferrodoxin_N_sf"/>
</dbReference>
<comment type="caution">
    <text evidence="6">The sequence shown here is derived from an EMBL/GenBank/DDBJ whole genome shotgun (WGS) entry which is preliminary data.</text>
</comment>
<keyword evidence="1" id="KW-0813">Transport</keyword>
<keyword evidence="3" id="KW-0249">Electron transport</keyword>
<protein>
    <recommendedName>
        <fullName evidence="5">Desulfoferrodoxin N-terminal domain-containing protein</fullName>
    </recommendedName>
</protein>
<sequence length="39" mass="4321">MANQIGKRYRCTKCGAEFIVTRAGEGTIQCCGKPMELKK</sequence>
<dbReference type="AlphaFoldDB" id="X1QWF1"/>
<keyword evidence="2" id="KW-0479">Metal-binding</keyword>
<name>X1QWF1_9ZZZZ</name>
<dbReference type="InterPro" id="IPR004462">
    <property type="entry name" value="Desulfoferrodoxin_N"/>
</dbReference>
<dbReference type="SUPFAM" id="SSF57802">
    <property type="entry name" value="Rubredoxin-like"/>
    <property type="match status" value="1"/>
</dbReference>
<proteinExistence type="predicted"/>
<dbReference type="EMBL" id="BARV01035230">
    <property type="protein sequence ID" value="GAI55220.1"/>
    <property type="molecule type" value="Genomic_DNA"/>
</dbReference>
<dbReference type="GO" id="GO:0005506">
    <property type="term" value="F:iron ion binding"/>
    <property type="evidence" value="ECO:0007669"/>
    <property type="project" value="InterPro"/>
</dbReference>
<organism evidence="6">
    <name type="scientific">marine sediment metagenome</name>
    <dbReference type="NCBI Taxonomy" id="412755"/>
    <lineage>
        <taxon>unclassified sequences</taxon>
        <taxon>metagenomes</taxon>
        <taxon>ecological metagenomes</taxon>
    </lineage>
</organism>
<evidence type="ECO:0000256" key="2">
    <source>
        <dbReference type="ARBA" id="ARBA00022723"/>
    </source>
</evidence>
<feature type="domain" description="Desulfoferrodoxin N-terminal" evidence="5">
    <location>
        <begin position="7"/>
        <end position="37"/>
    </location>
</feature>
<accession>X1QWF1</accession>
<evidence type="ECO:0000313" key="6">
    <source>
        <dbReference type="EMBL" id="GAI55220.1"/>
    </source>
</evidence>
<evidence type="ECO:0000256" key="1">
    <source>
        <dbReference type="ARBA" id="ARBA00022448"/>
    </source>
</evidence>
<gene>
    <name evidence="6" type="ORF">S06H3_55017</name>
</gene>
<evidence type="ECO:0000259" key="5">
    <source>
        <dbReference type="Pfam" id="PF06397"/>
    </source>
</evidence>
<reference evidence="6" key="1">
    <citation type="journal article" date="2014" name="Front. Microbiol.">
        <title>High frequency of phylogenetically diverse reductive dehalogenase-homologous genes in deep subseafloor sedimentary metagenomes.</title>
        <authorList>
            <person name="Kawai M."/>
            <person name="Futagami T."/>
            <person name="Toyoda A."/>
            <person name="Takaki Y."/>
            <person name="Nishi S."/>
            <person name="Hori S."/>
            <person name="Arai W."/>
            <person name="Tsubouchi T."/>
            <person name="Morono Y."/>
            <person name="Uchiyama I."/>
            <person name="Ito T."/>
            <person name="Fujiyama A."/>
            <person name="Inagaki F."/>
            <person name="Takami H."/>
        </authorList>
    </citation>
    <scope>NUCLEOTIDE SEQUENCE</scope>
    <source>
        <strain evidence="6">Expedition CK06-06</strain>
    </source>
</reference>
<keyword evidence="4" id="KW-0408">Iron</keyword>
<dbReference type="Pfam" id="PF06397">
    <property type="entry name" value="Desulfoferrod_N"/>
    <property type="match status" value="1"/>
</dbReference>